<keyword evidence="10 13" id="KW-0067">ATP-binding</keyword>
<dbReference type="GO" id="GO:0009029">
    <property type="term" value="F:lipid-A 4'-kinase activity"/>
    <property type="evidence" value="ECO:0007669"/>
    <property type="project" value="UniProtKB-UniRule"/>
</dbReference>
<evidence type="ECO:0000256" key="3">
    <source>
        <dbReference type="ARBA" id="ARBA00012071"/>
    </source>
</evidence>
<evidence type="ECO:0000256" key="4">
    <source>
        <dbReference type="ARBA" id="ARBA00016436"/>
    </source>
</evidence>
<evidence type="ECO:0000256" key="12">
    <source>
        <dbReference type="ARBA" id="ARBA00029757"/>
    </source>
</evidence>
<evidence type="ECO:0000256" key="8">
    <source>
        <dbReference type="ARBA" id="ARBA00022741"/>
    </source>
</evidence>
<keyword evidence="7 13" id="KW-0808">Transferase</keyword>
<keyword evidence="11 13" id="KW-0443">Lipid metabolism</keyword>
<dbReference type="GO" id="GO:0016020">
    <property type="term" value="C:membrane"/>
    <property type="evidence" value="ECO:0007669"/>
    <property type="project" value="GOC"/>
</dbReference>
<evidence type="ECO:0000256" key="9">
    <source>
        <dbReference type="ARBA" id="ARBA00022777"/>
    </source>
</evidence>
<reference evidence="14 15" key="1">
    <citation type="submission" date="2015-10" db="EMBL/GenBank/DDBJ databases">
        <title>Conservation of the essential genome among Caulobacter and Brevundimonas species.</title>
        <authorList>
            <person name="Scott D."/>
            <person name="Ely B."/>
        </authorList>
    </citation>
    <scope>NUCLEOTIDE SEQUENCE [LARGE SCALE GENOMIC DNA]</scope>
    <source>
        <strain evidence="14 15">CB4</strain>
    </source>
</reference>
<evidence type="ECO:0000313" key="14">
    <source>
        <dbReference type="EMBL" id="ALL14704.1"/>
    </source>
</evidence>
<evidence type="ECO:0000256" key="2">
    <source>
        <dbReference type="ARBA" id="ARBA00004870"/>
    </source>
</evidence>
<evidence type="ECO:0000256" key="6">
    <source>
        <dbReference type="ARBA" id="ARBA00022556"/>
    </source>
</evidence>
<dbReference type="NCBIfam" id="TIGR00682">
    <property type="entry name" value="lpxK"/>
    <property type="match status" value="1"/>
</dbReference>
<sequence length="335" mass="35739">MKLSTPRWWYQRSGAPSPITRALLTPLSWIWAAATARRLARGPGSEVGAAVICVGNVTVGGTGKTPIVRELLLTLTQRGIEAHGLARGHGGSDRGPTRVDGSRHTALEVGDEPLMLAQDFPMWIARDRVAGAHAASAAGAKAIVMDDGHQNPDIRKTLSLVVVDGETREDEWPFGDGRVFPAGPMREPLKVGLARADAVVLLLPADLPTADPNLLALFGEKPVLIARLEPAAPVPPGPQMGFAGVGKPWKVERALLAAGCQLVDFAPFPDHGVYDDGTLKMLADRAALFDAGLVTTEKDWVRLSPAWRDRVTPWPVRARFEDEAALAAVLAKVGL</sequence>
<gene>
    <name evidence="13" type="primary">lpxK</name>
    <name evidence="14" type="ORF">AQ619_15820</name>
</gene>
<accession>A0A0P0P2C6</accession>
<dbReference type="AlphaFoldDB" id="A0A0P0P2C6"/>
<dbReference type="RefSeq" id="WP_062149838.1">
    <property type="nucleotide sequence ID" value="NZ_CP013002.1"/>
</dbReference>
<evidence type="ECO:0000256" key="7">
    <source>
        <dbReference type="ARBA" id="ARBA00022679"/>
    </source>
</evidence>
<comment type="pathway">
    <text evidence="2 13">Glycolipid biosynthesis; lipid IV(A) biosynthesis; lipid IV(A) from (3R)-3-hydroxytetradecanoyl-[acyl-carrier-protein] and UDP-N-acetyl-alpha-D-glucosamine: step 6/6.</text>
</comment>
<dbReference type="STRING" id="69395.AQ619_15820"/>
<protein>
    <recommendedName>
        <fullName evidence="4 13">Tetraacyldisaccharide 4'-kinase</fullName>
        <ecNumber evidence="3 13">2.7.1.130</ecNumber>
    </recommendedName>
    <alternativeName>
        <fullName evidence="12 13">Lipid A 4'-kinase</fullName>
    </alternativeName>
</protein>
<dbReference type="OrthoDB" id="9766423at2"/>
<keyword evidence="15" id="KW-1185">Reference proteome</keyword>
<evidence type="ECO:0000256" key="13">
    <source>
        <dbReference type="HAMAP-Rule" id="MF_00409"/>
    </source>
</evidence>
<evidence type="ECO:0000256" key="1">
    <source>
        <dbReference type="ARBA" id="ARBA00002274"/>
    </source>
</evidence>
<dbReference type="KEGG" id="chq:AQ619_15820"/>
<dbReference type="PANTHER" id="PTHR42724:SF1">
    <property type="entry name" value="TETRAACYLDISACCHARIDE 4'-KINASE, MITOCHONDRIAL-RELATED"/>
    <property type="match status" value="1"/>
</dbReference>
<name>A0A0P0P2C6_9CAUL</name>
<proteinExistence type="inferred from homology"/>
<dbReference type="Pfam" id="PF02606">
    <property type="entry name" value="LpxK"/>
    <property type="match status" value="1"/>
</dbReference>
<comment type="catalytic activity">
    <reaction evidence="13">
        <text>a lipid A disaccharide + ATP = a lipid IVA + ADP + H(+)</text>
        <dbReference type="Rhea" id="RHEA:67840"/>
        <dbReference type="ChEBI" id="CHEBI:15378"/>
        <dbReference type="ChEBI" id="CHEBI:30616"/>
        <dbReference type="ChEBI" id="CHEBI:176343"/>
        <dbReference type="ChEBI" id="CHEBI:176425"/>
        <dbReference type="ChEBI" id="CHEBI:456216"/>
        <dbReference type="EC" id="2.7.1.130"/>
    </reaction>
</comment>
<dbReference type="Proteomes" id="UP000056905">
    <property type="component" value="Chromosome"/>
</dbReference>
<comment type="function">
    <text evidence="1 13">Transfers the gamma-phosphate of ATP to the 4'-position of a tetraacyldisaccharide 1-phosphate intermediate (termed DS-1-P) to form tetraacyldisaccharide 1,4'-bis-phosphate (lipid IVA).</text>
</comment>
<feature type="binding site" evidence="13">
    <location>
        <begin position="58"/>
        <end position="65"/>
    </location>
    <ligand>
        <name>ATP</name>
        <dbReference type="ChEBI" id="CHEBI:30616"/>
    </ligand>
</feature>
<comment type="similarity">
    <text evidence="13">Belongs to the LpxK family.</text>
</comment>
<keyword evidence="5 13" id="KW-0444">Lipid biosynthesis</keyword>
<dbReference type="PANTHER" id="PTHR42724">
    <property type="entry name" value="TETRAACYLDISACCHARIDE 4'-KINASE"/>
    <property type="match status" value="1"/>
</dbReference>
<dbReference type="GO" id="GO:0005524">
    <property type="term" value="F:ATP binding"/>
    <property type="evidence" value="ECO:0007669"/>
    <property type="project" value="UniProtKB-UniRule"/>
</dbReference>
<evidence type="ECO:0000256" key="10">
    <source>
        <dbReference type="ARBA" id="ARBA00022840"/>
    </source>
</evidence>
<dbReference type="HAMAP" id="MF_00409">
    <property type="entry name" value="LpxK"/>
    <property type="match status" value="1"/>
</dbReference>
<organism evidence="14 15">
    <name type="scientific">Caulobacter henricii</name>
    <dbReference type="NCBI Taxonomy" id="69395"/>
    <lineage>
        <taxon>Bacteria</taxon>
        <taxon>Pseudomonadati</taxon>
        <taxon>Pseudomonadota</taxon>
        <taxon>Alphaproteobacteria</taxon>
        <taxon>Caulobacterales</taxon>
        <taxon>Caulobacteraceae</taxon>
        <taxon>Caulobacter</taxon>
    </lineage>
</organism>
<keyword evidence="8 13" id="KW-0547">Nucleotide-binding</keyword>
<dbReference type="UniPathway" id="UPA00359">
    <property type="reaction ID" value="UER00482"/>
</dbReference>
<evidence type="ECO:0000256" key="5">
    <source>
        <dbReference type="ARBA" id="ARBA00022516"/>
    </source>
</evidence>
<dbReference type="EC" id="2.7.1.130" evidence="3 13"/>
<dbReference type="GO" id="GO:0009245">
    <property type="term" value="P:lipid A biosynthetic process"/>
    <property type="evidence" value="ECO:0007669"/>
    <property type="project" value="UniProtKB-UniRule"/>
</dbReference>
<dbReference type="EMBL" id="CP013002">
    <property type="protein sequence ID" value="ALL14704.1"/>
    <property type="molecule type" value="Genomic_DNA"/>
</dbReference>
<dbReference type="InterPro" id="IPR003758">
    <property type="entry name" value="LpxK"/>
</dbReference>
<evidence type="ECO:0000313" key="15">
    <source>
        <dbReference type="Proteomes" id="UP000056905"/>
    </source>
</evidence>
<keyword evidence="9 13" id="KW-0418">Kinase</keyword>
<keyword evidence="6 13" id="KW-0441">Lipid A biosynthesis</keyword>
<dbReference type="InterPro" id="IPR027417">
    <property type="entry name" value="P-loop_NTPase"/>
</dbReference>
<dbReference type="SUPFAM" id="SSF52540">
    <property type="entry name" value="P-loop containing nucleoside triphosphate hydrolases"/>
    <property type="match status" value="1"/>
</dbReference>
<evidence type="ECO:0000256" key="11">
    <source>
        <dbReference type="ARBA" id="ARBA00023098"/>
    </source>
</evidence>